<protein>
    <recommendedName>
        <fullName evidence="2">Helitron helicase-like domain-containing protein</fullName>
    </recommendedName>
</protein>
<evidence type="ECO:0000313" key="3">
    <source>
        <dbReference type="EMBL" id="GBO30204.1"/>
    </source>
</evidence>
<dbReference type="PANTHER" id="PTHR45786">
    <property type="entry name" value="DNA BINDING PROTEIN-LIKE"/>
    <property type="match status" value="1"/>
</dbReference>
<proteinExistence type="predicted"/>
<keyword evidence="4" id="KW-1185">Reference proteome</keyword>
<sequence length="212" mass="24164">MQIDPLTGNNITKKVSSNDFYAYRIMIRDDSSNHILKCRDLSHQFIVDIYAKVESERLLFIKLNQKKLRGVDYIHLRDAIFSDENVADSGRMVILPATFIGCPRHMLEYAQGAMSYVRKHGRPDLFITFTCNPKWAEIRENHFPGQDLAAWHDIIVRVFNPLTTKSSQNLSTLVYGDGRGGLVVRSRLWGRRAPGSRPDSTEDPPCMGPVAR</sequence>
<dbReference type="InterPro" id="IPR025476">
    <property type="entry name" value="Helitron_helicase-like"/>
</dbReference>
<name>A0A4Y2W114_ARAVE</name>
<dbReference type="AlphaFoldDB" id="A0A4Y2W114"/>
<gene>
    <name evidence="3" type="ORF">AVEN_214157_1</name>
</gene>
<reference evidence="3 4" key="1">
    <citation type="journal article" date="2019" name="Sci. Rep.">
        <title>Orb-weaving spider Araneus ventricosus genome elucidates the spidroin gene catalogue.</title>
        <authorList>
            <person name="Kono N."/>
            <person name="Nakamura H."/>
            <person name="Ohtoshi R."/>
            <person name="Moran D.A.P."/>
            <person name="Shinohara A."/>
            <person name="Yoshida Y."/>
            <person name="Fujiwara M."/>
            <person name="Mori M."/>
            <person name="Tomita M."/>
            <person name="Arakawa K."/>
        </authorList>
    </citation>
    <scope>NUCLEOTIDE SEQUENCE [LARGE SCALE GENOMIC DNA]</scope>
</reference>
<dbReference type="OrthoDB" id="1728974at2759"/>
<evidence type="ECO:0000313" key="4">
    <source>
        <dbReference type="Proteomes" id="UP000499080"/>
    </source>
</evidence>
<dbReference type="Pfam" id="PF14214">
    <property type="entry name" value="Helitron_like_N"/>
    <property type="match status" value="1"/>
</dbReference>
<accession>A0A4Y2W114</accession>
<comment type="caution">
    <text evidence="3">The sequence shown here is derived from an EMBL/GenBank/DDBJ whole genome shotgun (WGS) entry which is preliminary data.</text>
</comment>
<feature type="region of interest" description="Disordered" evidence="1">
    <location>
        <begin position="191"/>
        <end position="212"/>
    </location>
</feature>
<dbReference type="PANTHER" id="PTHR45786:SF74">
    <property type="entry name" value="ATP-DEPENDENT DNA HELICASE"/>
    <property type="match status" value="1"/>
</dbReference>
<evidence type="ECO:0000256" key="1">
    <source>
        <dbReference type="SAM" id="MobiDB-lite"/>
    </source>
</evidence>
<dbReference type="EMBL" id="BGPR01053381">
    <property type="protein sequence ID" value="GBO30204.1"/>
    <property type="molecule type" value="Genomic_DNA"/>
</dbReference>
<evidence type="ECO:0000259" key="2">
    <source>
        <dbReference type="Pfam" id="PF14214"/>
    </source>
</evidence>
<feature type="domain" description="Helitron helicase-like" evidence="2">
    <location>
        <begin position="20"/>
        <end position="161"/>
    </location>
</feature>
<dbReference type="Proteomes" id="UP000499080">
    <property type="component" value="Unassembled WGS sequence"/>
</dbReference>
<organism evidence="3 4">
    <name type="scientific">Araneus ventricosus</name>
    <name type="common">Orbweaver spider</name>
    <name type="synonym">Epeira ventricosa</name>
    <dbReference type="NCBI Taxonomy" id="182803"/>
    <lineage>
        <taxon>Eukaryota</taxon>
        <taxon>Metazoa</taxon>
        <taxon>Ecdysozoa</taxon>
        <taxon>Arthropoda</taxon>
        <taxon>Chelicerata</taxon>
        <taxon>Arachnida</taxon>
        <taxon>Araneae</taxon>
        <taxon>Araneomorphae</taxon>
        <taxon>Entelegynae</taxon>
        <taxon>Araneoidea</taxon>
        <taxon>Araneidae</taxon>
        <taxon>Araneus</taxon>
    </lineage>
</organism>